<proteinExistence type="predicted"/>
<name>A0A8J2J4B8_9HEXA</name>
<gene>
    <name evidence="1" type="ORF">AFUS01_LOCUS2696</name>
</gene>
<comment type="caution">
    <text evidence="1">The sequence shown here is derived from an EMBL/GenBank/DDBJ whole genome shotgun (WGS) entry which is preliminary data.</text>
</comment>
<evidence type="ECO:0000313" key="1">
    <source>
        <dbReference type="EMBL" id="CAG7679584.1"/>
    </source>
</evidence>
<dbReference type="AlphaFoldDB" id="A0A8J2J4B8"/>
<reference evidence="1" key="1">
    <citation type="submission" date="2021-06" db="EMBL/GenBank/DDBJ databases">
        <authorList>
            <person name="Hodson N. C."/>
            <person name="Mongue J. A."/>
            <person name="Jaron S. K."/>
        </authorList>
    </citation>
    <scope>NUCLEOTIDE SEQUENCE</scope>
</reference>
<keyword evidence="2" id="KW-1185">Reference proteome</keyword>
<accession>A0A8J2J4B8</accession>
<feature type="non-terminal residue" evidence="1">
    <location>
        <position position="1"/>
    </location>
</feature>
<dbReference type="Proteomes" id="UP000708208">
    <property type="component" value="Unassembled WGS sequence"/>
</dbReference>
<organism evidence="1 2">
    <name type="scientific">Allacma fusca</name>
    <dbReference type="NCBI Taxonomy" id="39272"/>
    <lineage>
        <taxon>Eukaryota</taxon>
        <taxon>Metazoa</taxon>
        <taxon>Ecdysozoa</taxon>
        <taxon>Arthropoda</taxon>
        <taxon>Hexapoda</taxon>
        <taxon>Collembola</taxon>
        <taxon>Symphypleona</taxon>
        <taxon>Sminthuridae</taxon>
        <taxon>Allacma</taxon>
    </lineage>
</organism>
<evidence type="ECO:0000313" key="2">
    <source>
        <dbReference type="Proteomes" id="UP000708208"/>
    </source>
</evidence>
<protein>
    <submittedName>
        <fullName evidence="1">Uncharacterized protein</fullName>
    </submittedName>
</protein>
<sequence>PFAYINVADPHFVKPEKTTLERFRSIMCAAMFILSMTSFVEEPDAYYEVTDETEMQQWRLPFTLSSWKILDSQRGSVIQ</sequence>
<dbReference type="EMBL" id="CAJVCH010015571">
    <property type="protein sequence ID" value="CAG7679584.1"/>
    <property type="molecule type" value="Genomic_DNA"/>
</dbReference>